<dbReference type="InterPro" id="IPR016024">
    <property type="entry name" value="ARM-type_fold"/>
</dbReference>
<accession>A0A6I2TX18</accession>
<dbReference type="AlphaFoldDB" id="A0A6I2TX18"/>
<protein>
    <submittedName>
        <fullName evidence="1">DNA alkylation repair protein</fullName>
    </submittedName>
</protein>
<proteinExistence type="predicted"/>
<dbReference type="Proteomes" id="UP000450161">
    <property type="component" value="Unassembled WGS sequence"/>
</dbReference>
<organism evidence="1 2">
    <name type="scientific">Segatella copri</name>
    <dbReference type="NCBI Taxonomy" id="165179"/>
    <lineage>
        <taxon>Bacteria</taxon>
        <taxon>Pseudomonadati</taxon>
        <taxon>Bacteroidota</taxon>
        <taxon>Bacteroidia</taxon>
        <taxon>Bacteroidales</taxon>
        <taxon>Prevotellaceae</taxon>
        <taxon>Segatella</taxon>
    </lineage>
</organism>
<evidence type="ECO:0000313" key="2">
    <source>
        <dbReference type="Proteomes" id="UP000450161"/>
    </source>
</evidence>
<evidence type="ECO:0000313" key="1">
    <source>
        <dbReference type="EMBL" id="MST76119.1"/>
    </source>
</evidence>
<dbReference type="EMBL" id="VUNF01000001">
    <property type="protein sequence ID" value="MST76119.1"/>
    <property type="molecule type" value="Genomic_DNA"/>
</dbReference>
<name>A0A6I2TX18_9BACT</name>
<dbReference type="PANTHER" id="PTHR34070">
    <property type="entry name" value="ARMADILLO-TYPE FOLD"/>
    <property type="match status" value="1"/>
</dbReference>
<dbReference type="PANTHER" id="PTHR34070:SF1">
    <property type="entry name" value="DNA ALKYLATION REPAIR PROTEIN"/>
    <property type="match status" value="1"/>
</dbReference>
<dbReference type="Pfam" id="PF08713">
    <property type="entry name" value="DNA_alkylation"/>
    <property type="match status" value="1"/>
</dbReference>
<reference evidence="1 2" key="1">
    <citation type="submission" date="2019-08" db="EMBL/GenBank/DDBJ databases">
        <title>In-depth cultivation of the pig gut microbiome towards novel bacterial diversity and tailored functional studies.</title>
        <authorList>
            <person name="Wylensek D."/>
            <person name="Hitch T.C.A."/>
            <person name="Clavel T."/>
        </authorList>
    </citation>
    <scope>NUCLEOTIDE SEQUENCE [LARGE SCALE GENOMIC DNA]</scope>
    <source>
        <strain evidence="1 2">LKV-178-WT-2C</strain>
    </source>
</reference>
<dbReference type="CDD" id="cd06561">
    <property type="entry name" value="AlkD_like"/>
    <property type="match status" value="1"/>
</dbReference>
<dbReference type="RefSeq" id="WP_154479975.1">
    <property type="nucleotide sequence ID" value="NZ_VUNF01000001.1"/>
</dbReference>
<dbReference type="Gene3D" id="1.25.10.90">
    <property type="match status" value="1"/>
</dbReference>
<dbReference type="InterPro" id="IPR014825">
    <property type="entry name" value="DNA_alkylation"/>
</dbReference>
<comment type="caution">
    <text evidence="1">The sequence shown here is derived from an EMBL/GenBank/DDBJ whole genome shotgun (WGS) entry which is preliminary data.</text>
</comment>
<gene>
    <name evidence="1" type="ORF">FYJ72_00045</name>
</gene>
<dbReference type="SUPFAM" id="SSF48371">
    <property type="entry name" value="ARM repeat"/>
    <property type="match status" value="1"/>
</dbReference>
<sequence>MTSLQERLFAMQDKQYAAFQAKLTPGVPMESFIGIRVPVLRKFAKVFTKEAECEEFLHQLPHEYHDENMLHGLLISEVKDYEECIRLTDRFLPFVDNWAVCDIMSPKVFAKHKKELLAKIKTWSKSSHIYTCRFGIETLMSHYLDKDFKAEYLEIPASVRSEEYYVKMMVAWFFATALTKQWDATIPYIEQRCLAPWTHNKTIQKAIESYRITPEQKEYLRTLKIK</sequence>